<feature type="region of interest" description="Disordered" evidence="1">
    <location>
        <begin position="1"/>
        <end position="23"/>
    </location>
</feature>
<evidence type="ECO:0000313" key="3">
    <source>
        <dbReference type="Proteomes" id="UP000775213"/>
    </source>
</evidence>
<dbReference type="AlphaFoldDB" id="A0AAV7G6U1"/>
<reference evidence="2 3" key="1">
    <citation type="journal article" date="2021" name="Hortic Res">
        <title>Chromosome-scale assembly of the Dendrobium chrysotoxum genome enhances the understanding of orchid evolution.</title>
        <authorList>
            <person name="Zhang Y."/>
            <person name="Zhang G.Q."/>
            <person name="Zhang D."/>
            <person name="Liu X.D."/>
            <person name="Xu X.Y."/>
            <person name="Sun W.H."/>
            <person name="Yu X."/>
            <person name="Zhu X."/>
            <person name="Wang Z.W."/>
            <person name="Zhao X."/>
            <person name="Zhong W.Y."/>
            <person name="Chen H."/>
            <person name="Yin W.L."/>
            <person name="Huang T."/>
            <person name="Niu S.C."/>
            <person name="Liu Z.J."/>
        </authorList>
    </citation>
    <scope>NUCLEOTIDE SEQUENCE [LARGE SCALE GENOMIC DNA]</scope>
    <source>
        <strain evidence="2">Lindl</strain>
    </source>
</reference>
<feature type="compositionally biased region" description="Polar residues" evidence="1">
    <location>
        <begin position="1"/>
        <end position="22"/>
    </location>
</feature>
<evidence type="ECO:0000256" key="1">
    <source>
        <dbReference type="SAM" id="MobiDB-lite"/>
    </source>
</evidence>
<sequence length="117" mass="12753">MDTSQALSTNAPPPTASQTTPIETPIPSSLKFIVSNIKNVIHTQLLPDNYPTWQTQVHKMFLANSFAGFTTGKFVATGGQNPSVTMKIRRKLKISGGFQTKTPQTVIHASGKNNRQN</sequence>
<keyword evidence="3" id="KW-1185">Reference proteome</keyword>
<accession>A0AAV7G6U1</accession>
<organism evidence="2 3">
    <name type="scientific">Dendrobium chrysotoxum</name>
    <name type="common">Orchid</name>
    <dbReference type="NCBI Taxonomy" id="161865"/>
    <lineage>
        <taxon>Eukaryota</taxon>
        <taxon>Viridiplantae</taxon>
        <taxon>Streptophyta</taxon>
        <taxon>Embryophyta</taxon>
        <taxon>Tracheophyta</taxon>
        <taxon>Spermatophyta</taxon>
        <taxon>Magnoliopsida</taxon>
        <taxon>Liliopsida</taxon>
        <taxon>Asparagales</taxon>
        <taxon>Orchidaceae</taxon>
        <taxon>Epidendroideae</taxon>
        <taxon>Malaxideae</taxon>
        <taxon>Dendrobiinae</taxon>
        <taxon>Dendrobium</taxon>
    </lineage>
</organism>
<proteinExistence type="predicted"/>
<name>A0AAV7G6U1_DENCH</name>
<evidence type="ECO:0000313" key="2">
    <source>
        <dbReference type="EMBL" id="KAH0451704.1"/>
    </source>
</evidence>
<evidence type="ECO:0008006" key="4">
    <source>
        <dbReference type="Google" id="ProtNLM"/>
    </source>
</evidence>
<dbReference type="Proteomes" id="UP000775213">
    <property type="component" value="Unassembled WGS sequence"/>
</dbReference>
<gene>
    <name evidence="2" type="ORF">IEQ34_019003</name>
</gene>
<comment type="caution">
    <text evidence="2">The sequence shown here is derived from an EMBL/GenBank/DDBJ whole genome shotgun (WGS) entry which is preliminary data.</text>
</comment>
<dbReference type="EMBL" id="JAGFBR010000017">
    <property type="protein sequence ID" value="KAH0451704.1"/>
    <property type="molecule type" value="Genomic_DNA"/>
</dbReference>
<protein>
    <recommendedName>
        <fullName evidence="4">Retrotransposon Copia-like N-terminal domain-containing protein</fullName>
    </recommendedName>
</protein>